<sequence>MTDVRWIDPVAHDDFSGDIQDILQSAARPGTTVDVTALDRGPHHVEYHYYEALVTPDVLHEVKRAENNGYDAVVVGCFYDLALEEAREVSESMPIAAPAEATTHLATTLGDSFSVVVGRQKWVPQMRDRVRKYGFGDQLASFRTADLGVLDFQADPERTEQRLRAAATKAVEQDDAEVVILGCTAEYGFYEDLQAELGVPVLDAVTAPFKFAELLADLAGFGWTHSKAGGYESPPVGEIAEWGIEADYDTADVWTRGGSE</sequence>
<dbReference type="Pfam" id="PF01177">
    <property type="entry name" value="Asp_Glu_race"/>
    <property type="match status" value="1"/>
</dbReference>
<name>A0A6B0SCA1_9EURY</name>
<dbReference type="InterPro" id="IPR015942">
    <property type="entry name" value="Asp/Glu/hydantoin_racemase"/>
</dbReference>
<dbReference type="Gene3D" id="3.40.50.12500">
    <property type="match status" value="1"/>
</dbReference>
<evidence type="ECO:0000256" key="1">
    <source>
        <dbReference type="ARBA" id="ARBA00038414"/>
    </source>
</evidence>
<dbReference type="PANTHER" id="PTHR28047">
    <property type="entry name" value="PROTEIN DCG1"/>
    <property type="match status" value="1"/>
</dbReference>
<dbReference type="AlphaFoldDB" id="A0A6B0SCA1"/>
<evidence type="ECO:0000313" key="2">
    <source>
        <dbReference type="EMBL" id="MXR19284.1"/>
    </source>
</evidence>
<dbReference type="InterPro" id="IPR053714">
    <property type="entry name" value="Iso_Racemase_Enz_sf"/>
</dbReference>
<dbReference type="GO" id="GO:0047661">
    <property type="term" value="F:amino-acid racemase activity"/>
    <property type="evidence" value="ECO:0007669"/>
    <property type="project" value="InterPro"/>
</dbReference>
<evidence type="ECO:0000313" key="3">
    <source>
        <dbReference type="Proteomes" id="UP000471521"/>
    </source>
</evidence>
<reference evidence="2 3" key="1">
    <citation type="submission" date="2019-12" db="EMBL/GenBank/DDBJ databases">
        <title>Isolation and characterization of three novel carbon monoxide-oxidizing members of Halobacteria from salione crusts and soils.</title>
        <authorList>
            <person name="Myers M.R."/>
            <person name="King G.M."/>
        </authorList>
    </citation>
    <scope>NUCLEOTIDE SEQUENCE [LARGE SCALE GENOMIC DNA]</scope>
    <source>
        <strain evidence="2 3">PCN9</strain>
    </source>
</reference>
<comment type="caution">
    <text evidence="2">The sequence shown here is derived from an EMBL/GenBank/DDBJ whole genome shotgun (WGS) entry which is preliminary data.</text>
</comment>
<dbReference type="InterPro" id="IPR052186">
    <property type="entry name" value="Hydantoin_racemase-like"/>
</dbReference>
<dbReference type="PANTHER" id="PTHR28047:SF5">
    <property type="entry name" value="PROTEIN DCG1"/>
    <property type="match status" value="1"/>
</dbReference>
<dbReference type="Proteomes" id="UP000471521">
    <property type="component" value="Unassembled WGS sequence"/>
</dbReference>
<proteinExistence type="inferred from homology"/>
<dbReference type="EMBL" id="WUUU01000003">
    <property type="protein sequence ID" value="MXR19284.1"/>
    <property type="molecule type" value="Genomic_DNA"/>
</dbReference>
<comment type="similarity">
    <text evidence="1">Belongs to the HyuE racemase family.</text>
</comment>
<dbReference type="OrthoDB" id="161830at2157"/>
<organism evidence="2 3">
    <name type="scientific">Halobacterium bonnevillei</name>
    <dbReference type="NCBI Taxonomy" id="2692200"/>
    <lineage>
        <taxon>Archaea</taxon>
        <taxon>Methanobacteriati</taxon>
        <taxon>Methanobacteriota</taxon>
        <taxon>Stenosarchaea group</taxon>
        <taxon>Halobacteria</taxon>
        <taxon>Halobacteriales</taxon>
        <taxon>Halobacteriaceae</taxon>
        <taxon>Halobacterium</taxon>
    </lineage>
</organism>
<keyword evidence="3" id="KW-1185">Reference proteome</keyword>
<dbReference type="RefSeq" id="WP_159524876.1">
    <property type="nucleotide sequence ID" value="NZ_WUUU01000003.1"/>
</dbReference>
<protein>
    <submittedName>
        <fullName evidence="2">Hydantoin racemase</fullName>
    </submittedName>
</protein>
<accession>A0A6B0SCA1</accession>
<gene>
    <name evidence="2" type="ORF">GRX66_01200</name>
</gene>